<dbReference type="UniPathway" id="UPA00193"/>
<dbReference type="STRING" id="34475.A0A4Y9XLE0"/>
<dbReference type="SUPFAM" id="SSF51730">
    <property type="entry name" value="FAD-linked oxidoreductase"/>
    <property type="match status" value="1"/>
</dbReference>
<comment type="caution">
    <text evidence="7">The sequence shown here is derived from an EMBL/GenBank/DDBJ whole genome shotgun (WGS) entry which is preliminary data.</text>
</comment>
<dbReference type="GO" id="GO:0006555">
    <property type="term" value="P:methionine metabolic process"/>
    <property type="evidence" value="ECO:0007669"/>
    <property type="project" value="InterPro"/>
</dbReference>
<feature type="non-terminal residue" evidence="7">
    <location>
        <position position="1"/>
    </location>
</feature>
<dbReference type="GO" id="GO:0035999">
    <property type="term" value="P:tetrahydrofolate interconversion"/>
    <property type="evidence" value="ECO:0007669"/>
    <property type="project" value="UniProtKB-UniPathway"/>
</dbReference>
<organism evidence="7 8">
    <name type="scientific">Rhodofomes roseus</name>
    <dbReference type="NCBI Taxonomy" id="34475"/>
    <lineage>
        <taxon>Eukaryota</taxon>
        <taxon>Fungi</taxon>
        <taxon>Dikarya</taxon>
        <taxon>Basidiomycota</taxon>
        <taxon>Agaricomycotina</taxon>
        <taxon>Agaricomycetes</taxon>
        <taxon>Polyporales</taxon>
        <taxon>Rhodofomes</taxon>
    </lineage>
</organism>
<name>A0A4Y9XLE0_9APHY</name>
<evidence type="ECO:0000256" key="2">
    <source>
        <dbReference type="ARBA" id="ARBA00004777"/>
    </source>
</evidence>
<comment type="cofactor">
    <cofactor evidence="1">
        <name>FAD</name>
        <dbReference type="ChEBI" id="CHEBI:57692"/>
    </cofactor>
</comment>
<evidence type="ECO:0000313" key="7">
    <source>
        <dbReference type="EMBL" id="TFY51104.1"/>
    </source>
</evidence>
<reference evidence="7 8" key="1">
    <citation type="submission" date="2019-01" db="EMBL/GenBank/DDBJ databases">
        <title>Genome sequencing of the rare red list fungi Fomitopsis rosea.</title>
        <authorList>
            <person name="Buettner E."/>
            <person name="Kellner H."/>
        </authorList>
    </citation>
    <scope>NUCLEOTIDE SEQUENCE [LARGE SCALE GENOMIC DNA]</scope>
    <source>
        <strain evidence="7 8">DSM 105464</strain>
    </source>
</reference>
<keyword evidence="5" id="KW-0560">Oxidoreductase</keyword>
<evidence type="ECO:0000256" key="6">
    <source>
        <dbReference type="RuleBase" id="RU004254"/>
    </source>
</evidence>
<dbReference type="GO" id="GO:0004489">
    <property type="term" value="F:methylenetetrahydrofolate reductase [NAD(P)H] activity"/>
    <property type="evidence" value="ECO:0007669"/>
    <property type="project" value="InterPro"/>
</dbReference>
<keyword evidence="3" id="KW-0285">Flavoprotein</keyword>
<evidence type="ECO:0000313" key="8">
    <source>
        <dbReference type="Proteomes" id="UP000298390"/>
    </source>
</evidence>
<keyword evidence="4" id="KW-0274">FAD</keyword>
<dbReference type="PANTHER" id="PTHR32419:SF6">
    <property type="entry name" value="GLUTATHIONE S-TRANSFERASE OMEGA-LIKE 1-RELATED"/>
    <property type="match status" value="1"/>
</dbReference>
<sequence length="326" mass="36406">KSGSRPSALGGITVPIVPGIVPIQTWNGFIKSTSLSQWNGFIKRTSLSQTEIPKKLLDALERYKSNDEKVREIGTKLVAEMCRWILSGPLGIKGHVHFYTMNLEKGTRMLLEELNLVPRIQTIKLLPAVEKIGRYHLYVPYACPWATRTLIMRKLKELEDFIDVSVICPHIGERGWPFHVKDLYLRAAPDYEGRFTVPILWDKQQNKSPSCASTQSTSATSSATSLCALPVRRAETTGNVSPLSTPSSFRPPCMAPAEEEAGRGRLMMLFIPCAFAALAEWCVGSDTSETIVEYFGDATTSMRTHSAYRLVPINKDAQILRFEDVE</sequence>
<comment type="pathway">
    <text evidence="2 6">One-carbon metabolism; tetrahydrofolate interconversion.</text>
</comment>
<dbReference type="Pfam" id="PF02219">
    <property type="entry name" value="MTHFR"/>
    <property type="match status" value="1"/>
</dbReference>
<dbReference type="Gene3D" id="3.40.30.10">
    <property type="entry name" value="Glutaredoxin"/>
    <property type="match status" value="1"/>
</dbReference>
<dbReference type="PANTHER" id="PTHR32419">
    <property type="entry name" value="GLUTATHIONYL-HYDROQUINONE REDUCTASE"/>
    <property type="match status" value="1"/>
</dbReference>
<accession>A0A4Y9XLE0</accession>
<dbReference type="AlphaFoldDB" id="A0A4Y9XLE0"/>
<dbReference type="Proteomes" id="UP000298390">
    <property type="component" value="Unassembled WGS sequence"/>
</dbReference>
<proteinExistence type="predicted"/>
<dbReference type="Gene3D" id="3.20.20.220">
    <property type="match status" value="1"/>
</dbReference>
<evidence type="ECO:0000256" key="3">
    <source>
        <dbReference type="ARBA" id="ARBA00022630"/>
    </source>
</evidence>
<gene>
    <name evidence="7" type="ORF">EVJ58_g10737</name>
</gene>
<evidence type="ECO:0000256" key="1">
    <source>
        <dbReference type="ARBA" id="ARBA00001974"/>
    </source>
</evidence>
<dbReference type="InterPro" id="IPR003171">
    <property type="entry name" value="Mehydrof_redctse-like"/>
</dbReference>
<dbReference type="EMBL" id="SEKV01001279">
    <property type="protein sequence ID" value="TFY51104.1"/>
    <property type="molecule type" value="Genomic_DNA"/>
</dbReference>
<dbReference type="SUPFAM" id="SSF52833">
    <property type="entry name" value="Thioredoxin-like"/>
    <property type="match status" value="1"/>
</dbReference>
<dbReference type="InterPro" id="IPR016639">
    <property type="entry name" value="GST_Omega/GSH"/>
</dbReference>
<dbReference type="InterPro" id="IPR029041">
    <property type="entry name" value="FAD-linked_oxidoreductase-like"/>
</dbReference>
<dbReference type="InterPro" id="IPR036249">
    <property type="entry name" value="Thioredoxin-like_sf"/>
</dbReference>
<dbReference type="GO" id="GO:0005737">
    <property type="term" value="C:cytoplasm"/>
    <property type="evidence" value="ECO:0007669"/>
    <property type="project" value="TreeGrafter"/>
</dbReference>
<dbReference type="GO" id="GO:0004364">
    <property type="term" value="F:glutathione transferase activity"/>
    <property type="evidence" value="ECO:0007669"/>
    <property type="project" value="InterPro"/>
</dbReference>
<protein>
    <submittedName>
        <fullName evidence="7">Uncharacterized protein</fullName>
    </submittedName>
</protein>
<evidence type="ECO:0000256" key="4">
    <source>
        <dbReference type="ARBA" id="ARBA00022827"/>
    </source>
</evidence>
<evidence type="ECO:0000256" key="5">
    <source>
        <dbReference type="ARBA" id="ARBA00023002"/>
    </source>
</evidence>